<dbReference type="InterPro" id="IPR011050">
    <property type="entry name" value="Pectin_lyase_fold/virulence"/>
</dbReference>
<evidence type="ECO:0000256" key="2">
    <source>
        <dbReference type="ARBA" id="ARBA00001271"/>
    </source>
</evidence>
<evidence type="ECO:0000313" key="9">
    <source>
        <dbReference type="EMBL" id="VGO17428.1"/>
    </source>
</evidence>
<reference evidence="9 10" key="1">
    <citation type="submission" date="2019-04" db="EMBL/GenBank/DDBJ databases">
        <authorList>
            <person name="Van Vliet M D."/>
        </authorList>
    </citation>
    <scope>NUCLEOTIDE SEQUENCE [LARGE SCALE GENOMIC DNA]</scope>
    <source>
        <strain evidence="9 10">F1</strain>
    </source>
</reference>
<evidence type="ECO:0000256" key="6">
    <source>
        <dbReference type="ARBA" id="ARBA00023295"/>
    </source>
</evidence>
<comment type="catalytic activity">
    <reaction evidence="2">
        <text>Hydrolysis of terminal, non-reducing branched (1-&gt;3)-alpha-D-galactosidic residues, producing free D-galactose.</text>
        <dbReference type="EC" id="3.2.1.n1"/>
    </reaction>
</comment>
<dbReference type="Gene3D" id="2.160.20.10">
    <property type="entry name" value="Single-stranded right-handed beta-helix, Pectin lyase-like"/>
    <property type="match status" value="2"/>
</dbReference>
<name>A0A6C2UBA7_PONDE</name>
<dbReference type="InterPro" id="IPR006626">
    <property type="entry name" value="PbH1"/>
</dbReference>
<evidence type="ECO:0000256" key="5">
    <source>
        <dbReference type="ARBA" id="ARBA00022801"/>
    </source>
</evidence>
<dbReference type="Pfam" id="PF23763">
    <property type="entry name" value="Beta-barrel_GLAA-B_I"/>
    <property type="match status" value="1"/>
</dbReference>
<keyword evidence="6" id="KW-0326">Glycosidase</keyword>
<dbReference type="SMART" id="SM00710">
    <property type="entry name" value="PbH1"/>
    <property type="match status" value="7"/>
</dbReference>
<dbReference type="GO" id="GO:0004557">
    <property type="term" value="F:alpha-galactosidase activity"/>
    <property type="evidence" value="ECO:0007669"/>
    <property type="project" value="UniProtKB-EC"/>
</dbReference>
<dbReference type="SUPFAM" id="SSF51126">
    <property type="entry name" value="Pectin lyase-like"/>
    <property type="match status" value="1"/>
</dbReference>
<accession>A0A6C2UBA7</accession>
<keyword evidence="3" id="KW-0732">Signal</keyword>
<dbReference type="EMBL" id="CAAHFG010000004">
    <property type="protein sequence ID" value="VGO17428.1"/>
    <property type="molecule type" value="Genomic_DNA"/>
</dbReference>
<evidence type="ECO:0000256" key="3">
    <source>
        <dbReference type="ARBA" id="ARBA00022729"/>
    </source>
</evidence>
<dbReference type="RefSeq" id="WP_136082903.1">
    <property type="nucleotide sequence ID" value="NZ_CAAHFG010000004.1"/>
</dbReference>
<evidence type="ECO:0000259" key="7">
    <source>
        <dbReference type="Pfam" id="PF23763"/>
    </source>
</evidence>
<keyword evidence="10" id="KW-1185">Reference proteome</keyword>
<evidence type="ECO:0000256" key="1">
    <source>
        <dbReference type="ARBA" id="ARBA00001255"/>
    </source>
</evidence>
<feature type="domain" description="GLAA-B beta-barrel" evidence="7">
    <location>
        <begin position="135"/>
        <end position="233"/>
    </location>
</feature>
<evidence type="ECO:0000259" key="8">
    <source>
        <dbReference type="Pfam" id="PF23764"/>
    </source>
</evidence>
<keyword evidence="4" id="KW-0677">Repeat</keyword>
<dbReference type="AlphaFoldDB" id="A0A6C2UBA7"/>
<protein>
    <submittedName>
        <fullName evidence="9">Alpha-1,3-galactosidase B</fullName>
    </submittedName>
</protein>
<organism evidence="9 10">
    <name type="scientific">Pontiella desulfatans</name>
    <dbReference type="NCBI Taxonomy" id="2750659"/>
    <lineage>
        <taxon>Bacteria</taxon>
        <taxon>Pseudomonadati</taxon>
        <taxon>Kiritimatiellota</taxon>
        <taxon>Kiritimatiellia</taxon>
        <taxon>Kiritimatiellales</taxon>
        <taxon>Pontiellaceae</taxon>
        <taxon>Pontiella</taxon>
    </lineage>
</organism>
<proteinExistence type="predicted"/>
<dbReference type="InterPro" id="IPR012334">
    <property type="entry name" value="Pectin_lyas_fold"/>
</dbReference>
<dbReference type="Proteomes" id="UP000366872">
    <property type="component" value="Unassembled WGS sequence"/>
</dbReference>
<gene>
    <name evidence="9" type="primary">glaB_2</name>
    <name evidence="9" type="ORF">PDESU_06024</name>
</gene>
<dbReference type="InterPro" id="IPR056441">
    <property type="entry name" value="Beta-barrel_GLAA-B_II"/>
</dbReference>
<comment type="catalytic activity">
    <reaction evidence="1">
        <text>Hydrolysis of terminal, non-reducing alpha-D-galactose residues in alpha-D-galactosides, including galactose oligosaccharides, galactomannans and galactolipids.</text>
        <dbReference type="EC" id="3.2.1.22"/>
    </reaction>
</comment>
<dbReference type="Pfam" id="PF23764">
    <property type="entry name" value="Beta-barrel_GLAA-B_II"/>
    <property type="match status" value="1"/>
</dbReference>
<keyword evidence="5" id="KW-0378">Hydrolase</keyword>
<dbReference type="InterPro" id="IPR057275">
    <property type="entry name" value="Beta-barrel_GLAA-B_I"/>
</dbReference>
<evidence type="ECO:0000313" key="10">
    <source>
        <dbReference type="Proteomes" id="UP000366872"/>
    </source>
</evidence>
<sequence>MKTLITCTIALGALVAEGRIVNVAEHGIVPGQDGTYALNSLIKSIENEPGVTLSFPKGDYEFHAENALEMHRAVANHDNGLKRMVFPLFNHRNITIEGNGSMFMMHGRVVPFTIERVEGITLRNFSIDWAQSFHAELKCIERDVEKKAAVFELDEKRYPHKIKNGQLLFDRMGQEDPIGSNMVWDPETRAPIYDTDRYALNSWKPIKVSKPGKNRIKIEGGFKKEPPPVGTILVAHGVHPTSRLCPAIHVTNSKDLKIENVVVHDAGGMGLIVERTENITLDGMKVTSTEERIVSTRADATHYIGCKGLIKVENCVFEHMLDDAINVHGAYVPVAEYLGNKELLCNISHFQQWGLTFGEPGDKVCLMSRLTVLPLFETTIEDIRILNEHRFVLTLKEVPEVMPNVPLSVENLTWYPDLVFRKNIVRENRARSILVTTKGKVLIEDNHLSSQMHGILIEGDNNKWYESGAVEDVVIRNNEFVNIGFACDNRYPLLASPLFNDTQHMGEGRYHRNIKFIDNTIRSFNGHMVEARSCEGLTISGNKMVFSTDYPAIEEGEAIKLDYCSNVSIVKNDAEGFAPLRITQTVDTESVTIKKNTGFQAAEGMKAAKN</sequence>
<evidence type="ECO:0000256" key="4">
    <source>
        <dbReference type="ARBA" id="ARBA00022737"/>
    </source>
</evidence>
<feature type="domain" description="GLAA-B beta-barrel" evidence="8">
    <location>
        <begin position="343"/>
        <end position="397"/>
    </location>
</feature>